<evidence type="ECO:0000313" key="1">
    <source>
        <dbReference type="EnsemblMetazoa" id="G18342.2:cds"/>
    </source>
</evidence>
<proteinExistence type="predicted"/>
<dbReference type="EnsemblMetazoa" id="G18342.2">
    <property type="protein sequence ID" value="G18342.2:cds"/>
    <property type="gene ID" value="G18342"/>
</dbReference>
<dbReference type="AlphaFoldDB" id="A0A8W8JFQ8"/>
<protein>
    <submittedName>
        <fullName evidence="1">Uncharacterized protein</fullName>
    </submittedName>
</protein>
<evidence type="ECO:0000313" key="2">
    <source>
        <dbReference type="Proteomes" id="UP000005408"/>
    </source>
</evidence>
<reference evidence="1" key="1">
    <citation type="submission" date="2022-08" db="UniProtKB">
        <authorList>
            <consortium name="EnsemblMetazoa"/>
        </authorList>
    </citation>
    <scope>IDENTIFICATION</scope>
    <source>
        <strain evidence="1">05x7-T-G4-1.051#20</strain>
    </source>
</reference>
<organism evidence="1 2">
    <name type="scientific">Magallana gigas</name>
    <name type="common">Pacific oyster</name>
    <name type="synonym">Crassostrea gigas</name>
    <dbReference type="NCBI Taxonomy" id="29159"/>
    <lineage>
        <taxon>Eukaryota</taxon>
        <taxon>Metazoa</taxon>
        <taxon>Spiralia</taxon>
        <taxon>Lophotrochozoa</taxon>
        <taxon>Mollusca</taxon>
        <taxon>Bivalvia</taxon>
        <taxon>Autobranchia</taxon>
        <taxon>Pteriomorphia</taxon>
        <taxon>Ostreida</taxon>
        <taxon>Ostreoidea</taxon>
        <taxon>Ostreidae</taxon>
        <taxon>Magallana</taxon>
    </lineage>
</organism>
<dbReference type="Proteomes" id="UP000005408">
    <property type="component" value="Unassembled WGS sequence"/>
</dbReference>
<accession>A0A8W8JFQ8</accession>
<name>A0A8W8JFQ8_MAGGI</name>
<keyword evidence="2" id="KW-1185">Reference proteome</keyword>
<sequence length="81" mass="9771">MQMRWGLCFSKPIESVKPLVYRGSSQDWHFGLWKVKWRHSTAETLDEVTEPVKRFSRNGRNIPQLINDTERHVSFYDWTFL</sequence>